<dbReference type="Pfam" id="PF17389">
    <property type="entry name" value="Bac_rhamnosid6H"/>
    <property type="match status" value="1"/>
</dbReference>
<evidence type="ECO:0000256" key="2">
    <source>
        <dbReference type="ARBA" id="ARBA00012652"/>
    </source>
</evidence>
<dbReference type="Pfam" id="PF08531">
    <property type="entry name" value="Bac_rhamnosid_N"/>
    <property type="match status" value="1"/>
</dbReference>
<dbReference type="EC" id="3.2.1.40" evidence="2"/>
<feature type="domain" description="Alpha-L-rhamnosidase six-hairpin glycosidase" evidence="6">
    <location>
        <begin position="534"/>
        <end position="878"/>
    </location>
</feature>
<evidence type="ECO:0000259" key="4">
    <source>
        <dbReference type="Pfam" id="PF05592"/>
    </source>
</evidence>
<dbReference type="RefSeq" id="WP_144413716.1">
    <property type="nucleotide sequence ID" value="NZ_CP010904.1"/>
</dbReference>
<evidence type="ECO:0000313" key="9">
    <source>
        <dbReference type="Proteomes" id="UP000035268"/>
    </source>
</evidence>
<dbReference type="Gene3D" id="2.60.420.10">
    <property type="entry name" value="Maltose phosphorylase, domain 3"/>
    <property type="match status" value="1"/>
</dbReference>
<dbReference type="Proteomes" id="UP000035268">
    <property type="component" value="Chromosome"/>
</dbReference>
<dbReference type="Gene3D" id="2.60.120.260">
    <property type="entry name" value="Galactose-binding domain-like"/>
    <property type="match status" value="2"/>
</dbReference>
<dbReference type="Pfam" id="PF17390">
    <property type="entry name" value="Bac_rhamnosid_C"/>
    <property type="match status" value="1"/>
</dbReference>
<sequence length="1034" mass="117424">MVCIAGASGELTDLTCEYLTHPLAIETDRPRLSWKIRDDRRGAAQTAYEIIAASTREKLDRGEGDLWSTGKVESDRSLLVVYTGDPAPEGGRIWWKARYWDQEGEVSAWSDPAWWETGLPYPDAWEAEWIAVNPMLPVVDEVTDTWFNYGFVGQEIAAARGDPKYIKGSAEPADPKLWLDHLSKPAPQFRRTFRLESPPREARAYICGLGYYELFINGRRVGDRVLDPAYQNYEKQAFYVAYDVTPFLREGNNTIGVRLGDGQYNQVGMSWFYFGRGFLTHGDPCMIFQLEGKLENGRSIKVVSDRRWRATQSGALLRNQFYIGEVRDARRRNEGWTTAEYDDRRWTYAREIPEPVPHLVPMLAPPEREIRTIEPVDILEPVPGIYVVDFGEAFCGKTRLKVRAPQGTKIVQRPAHHIRNHPQFFAGENTLNPDGTFDSARYFLGGTGGLPYEDPELHGNVALTNMIMLTPVSRYGKSWYFKNVSVYTASDADVDVFENEFLYSGFRYVELIGLPEKPALEDIEGVVVHTDAPQTGRVRTDHQRLNTLYDMFARTLDYTVHGTLQDNCDAEKSAWKFDLNVGDFYSYYRNSPQFWAKYLRDIQLNTVRGIPANISPTVFKSYSIGHPLHHYFDYGSHTVTAAFRQYLFNRDRRMLERHFPYIKEWIDVCYPYVMRDEDISPRALGDWLDAWKGPGGRPGSKGYGSMNTSRDFIARAFFYRAMDLAERCARVLGETTYADDLAERRRPLKALINRRHFQTRENPEAVPMVRGPGETIIPRDPAERNSYGSQAADLLAVRYGIVPEGREPEVMENVVRDIQEEWDGHLSVGWHGIPVICTELSRWGYGEVAMQLFNNDTYPSWGYFLKHGFTTTPEGWSAGAPDTLPTTRVIQSEKNSAGVWFYDTLGGILPDFDSPGFKHFTLRPIPAPDVDEADVSFESLYGTIRSAWRRSAHSITLEASVPPNTTAELYLPVSSRKVRIDEGGTPLVAGGVPEREIGGMTFRGFIETPAGLYAHFHAAAGSYVLTAERSPKRS</sequence>
<feature type="domain" description="Alpha-L-rhamnosidase concanavalin-like" evidence="4">
    <location>
        <begin position="485"/>
        <end position="529"/>
    </location>
</feature>
<keyword evidence="3" id="KW-0378">Hydrolase</keyword>
<reference evidence="8 9" key="2">
    <citation type="journal article" date="2016" name="ISME J.">
        <title>Characterization of the first cultured representative of Verrucomicrobia subdivision 5 indicates the proposal of a novel phylum.</title>
        <authorList>
            <person name="Spring S."/>
            <person name="Bunk B."/>
            <person name="Sproer C."/>
            <person name="Schumann P."/>
            <person name="Rohde M."/>
            <person name="Tindall B.J."/>
            <person name="Klenk H.P."/>
        </authorList>
    </citation>
    <scope>NUCLEOTIDE SEQUENCE [LARGE SCALE GENOMIC DNA]</scope>
    <source>
        <strain evidence="8 9">L21-Fru-AB</strain>
    </source>
</reference>
<dbReference type="InterPro" id="IPR008928">
    <property type="entry name" value="6-hairpin_glycosidase_sf"/>
</dbReference>
<protein>
    <recommendedName>
        <fullName evidence="2">alpha-L-rhamnosidase</fullName>
        <ecNumber evidence="2">3.2.1.40</ecNumber>
    </recommendedName>
</protein>
<dbReference type="KEGG" id="vbl:L21SP4_00377"/>
<evidence type="ECO:0000256" key="3">
    <source>
        <dbReference type="ARBA" id="ARBA00022801"/>
    </source>
</evidence>
<dbReference type="AlphaFoldDB" id="A0A0G3EE13"/>
<dbReference type="STRING" id="1307763.L21SP4_00377"/>
<dbReference type="OrthoDB" id="9766741at2"/>
<dbReference type="InterPro" id="IPR012341">
    <property type="entry name" value="6hp_glycosidase-like_sf"/>
</dbReference>
<dbReference type="EMBL" id="CP010904">
    <property type="protein sequence ID" value="AKJ63657.1"/>
    <property type="molecule type" value="Genomic_DNA"/>
</dbReference>
<organism evidence="8 9">
    <name type="scientific">Kiritimatiella glycovorans</name>
    <dbReference type="NCBI Taxonomy" id="1307763"/>
    <lineage>
        <taxon>Bacteria</taxon>
        <taxon>Pseudomonadati</taxon>
        <taxon>Kiritimatiellota</taxon>
        <taxon>Kiritimatiellia</taxon>
        <taxon>Kiritimatiellales</taxon>
        <taxon>Kiritimatiellaceae</taxon>
        <taxon>Kiritimatiella</taxon>
    </lineage>
</organism>
<dbReference type="InterPro" id="IPR008902">
    <property type="entry name" value="Rhamnosid_concanavalin"/>
</dbReference>
<dbReference type="InterPro" id="IPR016007">
    <property type="entry name" value="Alpha_rhamnosid"/>
</dbReference>
<gene>
    <name evidence="8" type="ORF">L21SP4_00377</name>
</gene>
<dbReference type="Gene3D" id="1.50.10.10">
    <property type="match status" value="1"/>
</dbReference>
<keyword evidence="9" id="KW-1185">Reference proteome</keyword>
<dbReference type="Gene3D" id="2.60.40.10">
    <property type="entry name" value="Immunoglobulins"/>
    <property type="match status" value="1"/>
</dbReference>
<dbReference type="PANTHER" id="PTHR33307:SF6">
    <property type="entry name" value="ALPHA-RHAMNOSIDASE (EUROFUNG)-RELATED"/>
    <property type="match status" value="1"/>
</dbReference>
<evidence type="ECO:0000259" key="7">
    <source>
        <dbReference type="Pfam" id="PF17390"/>
    </source>
</evidence>
<dbReference type="SUPFAM" id="SSF48208">
    <property type="entry name" value="Six-hairpin glycosidases"/>
    <property type="match status" value="1"/>
</dbReference>
<evidence type="ECO:0000259" key="6">
    <source>
        <dbReference type="Pfam" id="PF17389"/>
    </source>
</evidence>
<dbReference type="PANTHER" id="PTHR33307">
    <property type="entry name" value="ALPHA-RHAMNOSIDASE (EUROFUNG)"/>
    <property type="match status" value="1"/>
</dbReference>
<dbReference type="SUPFAM" id="SSF49785">
    <property type="entry name" value="Galactose-binding domain-like"/>
    <property type="match status" value="1"/>
</dbReference>
<evidence type="ECO:0000256" key="1">
    <source>
        <dbReference type="ARBA" id="ARBA00001445"/>
    </source>
</evidence>
<dbReference type="InterPro" id="IPR008979">
    <property type="entry name" value="Galactose-bd-like_sf"/>
</dbReference>
<feature type="domain" description="Bacterial alpha-L-rhamnosidase N-terminal" evidence="5">
    <location>
        <begin position="199"/>
        <end position="368"/>
    </location>
</feature>
<evidence type="ECO:0000259" key="5">
    <source>
        <dbReference type="Pfam" id="PF08531"/>
    </source>
</evidence>
<dbReference type="InterPro" id="IPR035396">
    <property type="entry name" value="Bac_rhamnosid6H"/>
</dbReference>
<dbReference type="GO" id="GO:0005975">
    <property type="term" value="P:carbohydrate metabolic process"/>
    <property type="evidence" value="ECO:0007669"/>
    <property type="project" value="InterPro"/>
</dbReference>
<evidence type="ECO:0000313" key="8">
    <source>
        <dbReference type="EMBL" id="AKJ63657.1"/>
    </source>
</evidence>
<dbReference type="GO" id="GO:0030596">
    <property type="term" value="F:alpha-L-rhamnosidase activity"/>
    <property type="evidence" value="ECO:0007669"/>
    <property type="project" value="UniProtKB-EC"/>
</dbReference>
<dbReference type="InterPro" id="IPR013783">
    <property type="entry name" value="Ig-like_fold"/>
</dbReference>
<name>A0A0G3EE13_9BACT</name>
<dbReference type="InterPro" id="IPR035398">
    <property type="entry name" value="Bac_rhamnosid_C"/>
</dbReference>
<dbReference type="InterPro" id="IPR013737">
    <property type="entry name" value="Bac_rhamnosid_N"/>
</dbReference>
<accession>A0A0G3EE13</accession>
<dbReference type="Pfam" id="PF05592">
    <property type="entry name" value="Bac_rhamnosid"/>
    <property type="match status" value="1"/>
</dbReference>
<comment type="catalytic activity">
    <reaction evidence="1">
        <text>Hydrolysis of terminal non-reducing alpha-L-rhamnose residues in alpha-L-rhamnosides.</text>
        <dbReference type="EC" id="3.2.1.40"/>
    </reaction>
</comment>
<proteinExistence type="predicted"/>
<reference evidence="9" key="1">
    <citation type="submission" date="2015-02" db="EMBL/GenBank/DDBJ databases">
        <title>Description and complete genome sequence of the first cultured representative of the subdivision 5 of the Verrucomicrobia phylum.</title>
        <authorList>
            <person name="Spring S."/>
            <person name="Bunk B."/>
            <person name="Sproer C."/>
            <person name="Klenk H.-P."/>
        </authorList>
    </citation>
    <scope>NUCLEOTIDE SEQUENCE [LARGE SCALE GENOMIC DNA]</scope>
    <source>
        <strain evidence="9">L21-Fru-AB</strain>
    </source>
</reference>
<dbReference type="Pfam" id="PF25788">
    <property type="entry name" value="Ig_Rha78A_N"/>
    <property type="match status" value="1"/>
</dbReference>
<feature type="domain" description="Alpha-L-rhamnosidase C-terminal" evidence="7">
    <location>
        <begin position="914"/>
        <end position="979"/>
    </location>
</feature>